<organism evidence="2 3">
    <name type="scientific">Fusarium torulosum</name>
    <dbReference type="NCBI Taxonomy" id="33205"/>
    <lineage>
        <taxon>Eukaryota</taxon>
        <taxon>Fungi</taxon>
        <taxon>Dikarya</taxon>
        <taxon>Ascomycota</taxon>
        <taxon>Pezizomycotina</taxon>
        <taxon>Sordariomycetes</taxon>
        <taxon>Hypocreomycetidae</taxon>
        <taxon>Hypocreales</taxon>
        <taxon>Nectriaceae</taxon>
        <taxon>Fusarium</taxon>
    </lineage>
</organism>
<evidence type="ECO:0000313" key="2">
    <source>
        <dbReference type="EMBL" id="SPJ89630.1"/>
    </source>
</evidence>
<feature type="region of interest" description="Disordered" evidence="1">
    <location>
        <begin position="1"/>
        <end position="45"/>
    </location>
</feature>
<dbReference type="EMBL" id="ONZP01000685">
    <property type="protein sequence ID" value="SPJ89630.1"/>
    <property type="molecule type" value="Genomic_DNA"/>
</dbReference>
<gene>
    <name evidence="2" type="ORF">FTOL_12991</name>
</gene>
<name>A0AAE8SPE7_9HYPO</name>
<evidence type="ECO:0000256" key="1">
    <source>
        <dbReference type="SAM" id="MobiDB-lite"/>
    </source>
</evidence>
<dbReference type="AlphaFoldDB" id="A0AAE8SPE7"/>
<keyword evidence="3" id="KW-1185">Reference proteome</keyword>
<comment type="caution">
    <text evidence="2">The sequence shown here is derived from an EMBL/GenBank/DDBJ whole genome shotgun (WGS) entry which is preliminary data.</text>
</comment>
<reference evidence="2" key="1">
    <citation type="submission" date="2018-03" db="EMBL/GenBank/DDBJ databases">
        <authorList>
            <person name="Guldener U."/>
        </authorList>
    </citation>
    <scope>NUCLEOTIDE SEQUENCE</scope>
</reference>
<proteinExistence type="predicted"/>
<evidence type="ECO:0000313" key="3">
    <source>
        <dbReference type="Proteomes" id="UP001187734"/>
    </source>
</evidence>
<sequence length="71" mass="7875">MAVMVGVANLDDGQIHGNNQREEPETREQAEGESMRLSLRARTQSQSNIGLRSVKSISKFAVVRLKNNSYA</sequence>
<feature type="compositionally biased region" description="Basic and acidic residues" evidence="1">
    <location>
        <begin position="19"/>
        <end position="34"/>
    </location>
</feature>
<dbReference type="Proteomes" id="UP001187734">
    <property type="component" value="Unassembled WGS sequence"/>
</dbReference>
<accession>A0AAE8SPE7</accession>
<protein>
    <submittedName>
        <fullName evidence="2">Uncharacterized protein</fullName>
    </submittedName>
</protein>